<accession>A0ABW3MNI6</accession>
<name>A0ABW3MNI6_9PSEU</name>
<keyword evidence="2" id="KW-1185">Reference proteome</keyword>
<dbReference type="EMBL" id="JBHTIS010004275">
    <property type="protein sequence ID" value="MFD1052268.1"/>
    <property type="molecule type" value="Genomic_DNA"/>
</dbReference>
<comment type="caution">
    <text evidence="1">The sequence shown here is derived from an EMBL/GenBank/DDBJ whole genome shotgun (WGS) entry which is preliminary data.</text>
</comment>
<feature type="non-terminal residue" evidence="1">
    <location>
        <position position="1"/>
    </location>
</feature>
<evidence type="ECO:0000313" key="1">
    <source>
        <dbReference type="EMBL" id="MFD1052268.1"/>
    </source>
</evidence>
<proteinExistence type="predicted"/>
<reference evidence="2" key="1">
    <citation type="journal article" date="2019" name="Int. J. Syst. Evol. Microbiol.">
        <title>The Global Catalogue of Microorganisms (GCM) 10K type strain sequencing project: providing services to taxonomists for standard genome sequencing and annotation.</title>
        <authorList>
            <consortium name="The Broad Institute Genomics Platform"/>
            <consortium name="The Broad Institute Genome Sequencing Center for Infectious Disease"/>
            <person name="Wu L."/>
            <person name="Ma J."/>
        </authorList>
    </citation>
    <scope>NUCLEOTIDE SEQUENCE [LARGE SCALE GENOMIC DNA]</scope>
    <source>
        <strain evidence="2">JCM 31486</strain>
    </source>
</reference>
<organism evidence="1 2">
    <name type="scientific">Kibdelosporangium lantanae</name>
    <dbReference type="NCBI Taxonomy" id="1497396"/>
    <lineage>
        <taxon>Bacteria</taxon>
        <taxon>Bacillati</taxon>
        <taxon>Actinomycetota</taxon>
        <taxon>Actinomycetes</taxon>
        <taxon>Pseudonocardiales</taxon>
        <taxon>Pseudonocardiaceae</taxon>
        <taxon>Kibdelosporangium</taxon>
    </lineage>
</organism>
<dbReference type="Proteomes" id="UP001597045">
    <property type="component" value="Unassembled WGS sequence"/>
</dbReference>
<gene>
    <name evidence="1" type="ORF">ACFQ1S_45175</name>
</gene>
<evidence type="ECO:0000313" key="2">
    <source>
        <dbReference type="Proteomes" id="UP001597045"/>
    </source>
</evidence>
<sequence>DLPDTDWLTQDGWHHMRVRNGEPPYPDYGLLAVTAYDRKTVVVSPGEIMRFLTDGQLGSVPRSLPGHTIVYCHEPSFDTGVRPFVESDGFVHYGTHFTRAYMRTYPERDVTRRIRAEGRLLVLAGLAQRASVGA</sequence>
<protein>
    <submittedName>
        <fullName evidence="1">Uncharacterized protein</fullName>
    </submittedName>
</protein>